<dbReference type="GO" id="GO:0007165">
    <property type="term" value="P:signal transduction"/>
    <property type="evidence" value="ECO:0007669"/>
    <property type="project" value="InterPro"/>
</dbReference>
<dbReference type="FunFam" id="1.10.555.10:FF:000045">
    <property type="entry name" value="RhoGAP domain containing protein"/>
    <property type="match status" value="1"/>
</dbReference>
<dbReference type="GO" id="GO:0005737">
    <property type="term" value="C:cytoplasm"/>
    <property type="evidence" value="ECO:0007669"/>
    <property type="project" value="TreeGrafter"/>
</dbReference>
<dbReference type="Gene3D" id="1.25.40.530">
    <property type="entry name" value="MyTH4 domain"/>
    <property type="match status" value="1"/>
</dbReference>
<comment type="caution">
    <text evidence="3">The sequence shown here is derived from an EMBL/GenBank/DDBJ whole genome shotgun (WGS) entry which is preliminary data.</text>
</comment>
<dbReference type="SMART" id="SM00139">
    <property type="entry name" value="MyTH4"/>
    <property type="match status" value="1"/>
</dbReference>
<organism evidence="3 4">
    <name type="scientific">Tritrichomonas foetus</name>
    <dbReference type="NCBI Taxonomy" id="1144522"/>
    <lineage>
        <taxon>Eukaryota</taxon>
        <taxon>Metamonada</taxon>
        <taxon>Parabasalia</taxon>
        <taxon>Tritrichomonadida</taxon>
        <taxon>Tritrichomonadidae</taxon>
        <taxon>Tritrichomonas</taxon>
    </lineage>
</organism>
<dbReference type="RefSeq" id="XP_068368452.1">
    <property type="nucleotide sequence ID" value="XM_068497689.1"/>
</dbReference>
<dbReference type="SMART" id="SM00324">
    <property type="entry name" value="RhoGAP"/>
    <property type="match status" value="1"/>
</dbReference>
<dbReference type="PROSITE" id="PS51016">
    <property type="entry name" value="MYTH4"/>
    <property type="match status" value="1"/>
</dbReference>
<feature type="domain" description="MyTH4" evidence="2">
    <location>
        <begin position="154"/>
        <end position="305"/>
    </location>
</feature>
<evidence type="ECO:0000313" key="4">
    <source>
        <dbReference type="Proteomes" id="UP000179807"/>
    </source>
</evidence>
<evidence type="ECO:0000259" key="1">
    <source>
        <dbReference type="PROSITE" id="PS50238"/>
    </source>
</evidence>
<dbReference type="InterPro" id="IPR038185">
    <property type="entry name" value="MyTH4_dom_sf"/>
</dbReference>
<gene>
    <name evidence="3" type="ORF">TRFO_14226</name>
</gene>
<sequence>MSSNKTFDYFAYLCQETGHYYYYNTTTKNVTYNFPDDGFIFNPITKERLYIPPGNWKPDYEPGTKIIGKNTDFPPYKKVKSIIEVPDFVSSFRKNKPKIPTKMDVSNLSSRFNRETFLKSIEQFQVPDYAKKFFKKRRRMIFFKNIPPEDSVHFRMKPISSPLLKSLPKSLHKIAIQCFNYILGFIGIQNDKTPAEYAHYLVSELYANTPLRDEIYVYLICQTTDVNSEEYCAKAWQLFLIIASLFPSSRDLEVWVLSHISMVAMRQPYEGIADIAQFTYIRFETRCSLNKERKLTSDISIISIADELYTTTAQFGVSLYEMMWQQKEIFPSLRIPYLLYYLTKLIVAKGGYNCEGLFRIPGNSRVIKQMADAADNSLDTIKDGDINDIASLFKMWLRELPNSIIPEKYLLDFIQSYEDDKLIEFIKTIPQTHFYSLAYLIGFLQECATQENTTKMGANNLAIVFGPNIYSTSESSPEKLQDYNRLTTDALRWLIDNFNTRSYYPIHL</sequence>
<reference evidence="3" key="1">
    <citation type="submission" date="2016-10" db="EMBL/GenBank/DDBJ databases">
        <authorList>
            <person name="Benchimol M."/>
            <person name="Almeida L.G."/>
            <person name="Vasconcelos A.T."/>
            <person name="Perreira-Neves A."/>
            <person name="Rosa I.A."/>
            <person name="Tasca T."/>
            <person name="Bogo M.R."/>
            <person name="de Souza W."/>
        </authorList>
    </citation>
    <scope>NUCLEOTIDE SEQUENCE [LARGE SCALE GENOMIC DNA]</scope>
    <source>
        <strain evidence="3">K</strain>
    </source>
</reference>
<dbReference type="PANTHER" id="PTHR45876">
    <property type="entry name" value="FI04035P"/>
    <property type="match status" value="1"/>
</dbReference>
<dbReference type="Proteomes" id="UP000179807">
    <property type="component" value="Unassembled WGS sequence"/>
</dbReference>
<accession>A0A1J4L059</accession>
<dbReference type="SUPFAM" id="SSF48350">
    <property type="entry name" value="GTPase activation domain, GAP"/>
    <property type="match status" value="1"/>
</dbReference>
<evidence type="ECO:0000313" key="3">
    <source>
        <dbReference type="EMBL" id="OHT15316.1"/>
    </source>
</evidence>
<dbReference type="Gene3D" id="1.10.555.10">
    <property type="entry name" value="Rho GTPase activation protein"/>
    <property type="match status" value="1"/>
</dbReference>
<dbReference type="Pfam" id="PF00620">
    <property type="entry name" value="RhoGAP"/>
    <property type="match status" value="1"/>
</dbReference>
<feature type="domain" description="Rho-GAP" evidence="1">
    <location>
        <begin position="317"/>
        <end position="502"/>
    </location>
</feature>
<dbReference type="InterPro" id="IPR008936">
    <property type="entry name" value="Rho_GTPase_activation_prot"/>
</dbReference>
<dbReference type="PANTHER" id="PTHR45876:SF8">
    <property type="entry name" value="FI04035P"/>
    <property type="match status" value="1"/>
</dbReference>
<keyword evidence="4" id="KW-1185">Reference proteome</keyword>
<dbReference type="Pfam" id="PF00784">
    <property type="entry name" value="MyTH4"/>
    <property type="match status" value="1"/>
</dbReference>
<dbReference type="OrthoDB" id="437889at2759"/>
<dbReference type="EMBL" id="MLAK01000239">
    <property type="protein sequence ID" value="OHT15316.1"/>
    <property type="molecule type" value="Genomic_DNA"/>
</dbReference>
<dbReference type="InterPro" id="IPR000857">
    <property type="entry name" value="MyTH4_dom"/>
</dbReference>
<dbReference type="GO" id="GO:0005856">
    <property type="term" value="C:cytoskeleton"/>
    <property type="evidence" value="ECO:0007669"/>
    <property type="project" value="InterPro"/>
</dbReference>
<proteinExistence type="predicted"/>
<dbReference type="AlphaFoldDB" id="A0A1J4L059"/>
<dbReference type="InterPro" id="IPR000198">
    <property type="entry name" value="RhoGAP_dom"/>
</dbReference>
<dbReference type="PROSITE" id="PS50238">
    <property type="entry name" value="RHOGAP"/>
    <property type="match status" value="1"/>
</dbReference>
<dbReference type="GeneID" id="94832393"/>
<protein>
    <submittedName>
        <fullName evidence="3">RhoGAP domain containing protein</fullName>
    </submittedName>
</protein>
<dbReference type="VEuPathDB" id="TrichDB:TRFO_14226"/>
<dbReference type="GO" id="GO:0005096">
    <property type="term" value="F:GTPase activator activity"/>
    <property type="evidence" value="ECO:0007669"/>
    <property type="project" value="TreeGrafter"/>
</dbReference>
<evidence type="ECO:0000259" key="2">
    <source>
        <dbReference type="PROSITE" id="PS51016"/>
    </source>
</evidence>
<name>A0A1J4L059_9EUKA</name>